<dbReference type="Proteomes" id="UP001568358">
    <property type="component" value="Unassembled WGS sequence"/>
</dbReference>
<keyword evidence="1" id="KW-0472">Membrane</keyword>
<sequence>MFEKFLSWIQAVAESKTFDEAITNFISTKYGQYALIFVFFMFIIIYLRVLFGPKGFFREKKWDEWNDEAKAEREAEKAAREAEAKIRAEKIAQKK</sequence>
<dbReference type="EMBL" id="FQZR01000002">
    <property type="protein sequence ID" value="SHI56752.1"/>
    <property type="molecule type" value="Genomic_DNA"/>
</dbReference>
<protein>
    <submittedName>
        <fullName evidence="3">Uncharacterized protein</fullName>
    </submittedName>
</protein>
<name>A0A8G2C744_9BACT</name>
<accession>A0A8G2C744</accession>
<dbReference type="EMBL" id="JBFSOO010000004">
    <property type="protein sequence ID" value="MEZ6853170.1"/>
    <property type="molecule type" value="Genomic_DNA"/>
</dbReference>
<evidence type="ECO:0000256" key="1">
    <source>
        <dbReference type="SAM" id="Phobius"/>
    </source>
</evidence>
<dbReference type="RefSeq" id="WP_020001468.1">
    <property type="nucleotide sequence ID" value="NZ_CP192217.1"/>
</dbReference>
<organism evidence="3 4">
    <name type="scientific">Halodesulfovibrio aestuarii</name>
    <dbReference type="NCBI Taxonomy" id="126333"/>
    <lineage>
        <taxon>Bacteria</taxon>
        <taxon>Pseudomonadati</taxon>
        <taxon>Thermodesulfobacteriota</taxon>
        <taxon>Desulfovibrionia</taxon>
        <taxon>Desulfovibrionales</taxon>
        <taxon>Desulfovibrionaceae</taxon>
        <taxon>Halodesulfovibrio</taxon>
    </lineage>
</organism>
<evidence type="ECO:0000313" key="2">
    <source>
        <dbReference type="EMBL" id="MEZ6853170.1"/>
    </source>
</evidence>
<keyword evidence="5" id="KW-1185">Reference proteome</keyword>
<reference evidence="2 5" key="2">
    <citation type="submission" date="2024-07" db="EMBL/GenBank/DDBJ databases">
        <title>Active virus-host system and metabolic interactions in a Lokiarchaeon culture.</title>
        <authorList>
            <person name="Ponce Toledo R.I."/>
            <person name="Rodrigues Oliveira T."/>
            <person name="Schleper C."/>
        </authorList>
    </citation>
    <scope>NUCLEOTIDE SEQUENCE [LARGE SCALE GENOMIC DNA]</scope>
    <source>
        <strain evidence="2 5">B35</strain>
    </source>
</reference>
<evidence type="ECO:0000313" key="3">
    <source>
        <dbReference type="EMBL" id="SHI56752.1"/>
    </source>
</evidence>
<feature type="transmembrane region" description="Helical" evidence="1">
    <location>
        <begin position="33"/>
        <end position="51"/>
    </location>
</feature>
<proteinExistence type="predicted"/>
<evidence type="ECO:0000313" key="4">
    <source>
        <dbReference type="Proteomes" id="UP000184001"/>
    </source>
</evidence>
<evidence type="ECO:0000313" key="5">
    <source>
        <dbReference type="Proteomes" id="UP001568358"/>
    </source>
</evidence>
<keyword evidence="1" id="KW-0812">Transmembrane</keyword>
<dbReference type="Proteomes" id="UP000184001">
    <property type="component" value="Unassembled WGS sequence"/>
</dbReference>
<gene>
    <name evidence="2" type="ORF">AB2Z07_06490</name>
    <name evidence="3" type="ORF">SAMN05660830_00328</name>
</gene>
<comment type="caution">
    <text evidence="3">The sequence shown here is derived from an EMBL/GenBank/DDBJ whole genome shotgun (WGS) entry which is preliminary data.</text>
</comment>
<keyword evidence="1" id="KW-1133">Transmembrane helix</keyword>
<reference evidence="3 4" key="1">
    <citation type="submission" date="2016-11" db="EMBL/GenBank/DDBJ databases">
        <authorList>
            <person name="Varghese N."/>
            <person name="Submissions S."/>
        </authorList>
    </citation>
    <scope>NUCLEOTIDE SEQUENCE [LARGE SCALE GENOMIC DNA]</scope>
    <source>
        <strain evidence="3 4">DSM 17919</strain>
    </source>
</reference>
<dbReference type="AlphaFoldDB" id="A0A8G2C744"/>